<dbReference type="RefSeq" id="WP_141346232.1">
    <property type="nucleotide sequence ID" value="NZ_BJLF01000012.1"/>
</dbReference>
<comment type="caution">
    <text evidence="1">The sequence shown here is derived from an EMBL/GenBank/DDBJ whole genome shotgun (WGS) entry which is preliminary data.</text>
</comment>
<dbReference type="AlphaFoldDB" id="A0A4Y3HYL0"/>
<proteinExistence type="predicted"/>
<accession>A0A4Y3HYL0</accession>
<name>A0A4Y3HYL0_9VIBR</name>
<dbReference type="InterPro" id="IPR005624">
    <property type="entry name" value="PduO/GlcC-like"/>
</dbReference>
<gene>
    <name evidence="1" type="ORF">VIN01S_25660</name>
</gene>
<reference evidence="1 2" key="1">
    <citation type="submission" date="2019-06" db="EMBL/GenBank/DDBJ databases">
        <title>Whole genome shotgun sequence of Vibrio inusitatus NBRC 102082.</title>
        <authorList>
            <person name="Hosoyama A."/>
            <person name="Uohara A."/>
            <person name="Ohji S."/>
            <person name="Ichikawa N."/>
        </authorList>
    </citation>
    <scope>NUCLEOTIDE SEQUENCE [LARGE SCALE GENOMIC DNA]</scope>
    <source>
        <strain evidence="1 2">NBRC 102082</strain>
    </source>
</reference>
<evidence type="ECO:0000313" key="2">
    <source>
        <dbReference type="Proteomes" id="UP000318717"/>
    </source>
</evidence>
<dbReference type="PANTHER" id="PTHR34309:SF1">
    <property type="entry name" value="PROTEIN GLCG"/>
    <property type="match status" value="1"/>
</dbReference>
<dbReference type="InterPro" id="IPR038084">
    <property type="entry name" value="PduO/GlcC-like_sf"/>
</dbReference>
<protein>
    <recommendedName>
        <fullName evidence="3">Heme-binding protein</fullName>
    </recommendedName>
</protein>
<dbReference type="Gene3D" id="3.30.450.150">
    <property type="entry name" value="Haem-degrading domain"/>
    <property type="match status" value="1"/>
</dbReference>
<dbReference type="SUPFAM" id="SSF143744">
    <property type="entry name" value="GlcG-like"/>
    <property type="match status" value="1"/>
</dbReference>
<organism evidence="1 2">
    <name type="scientific">Vibrio inusitatus NBRC 102082</name>
    <dbReference type="NCBI Taxonomy" id="1219070"/>
    <lineage>
        <taxon>Bacteria</taxon>
        <taxon>Pseudomonadati</taxon>
        <taxon>Pseudomonadota</taxon>
        <taxon>Gammaproteobacteria</taxon>
        <taxon>Vibrionales</taxon>
        <taxon>Vibrionaceae</taxon>
        <taxon>Vibrio</taxon>
    </lineage>
</organism>
<dbReference type="Proteomes" id="UP000318717">
    <property type="component" value="Unassembled WGS sequence"/>
</dbReference>
<keyword evidence="2" id="KW-1185">Reference proteome</keyword>
<evidence type="ECO:0008006" key="3">
    <source>
        <dbReference type="Google" id="ProtNLM"/>
    </source>
</evidence>
<dbReference type="InterPro" id="IPR052517">
    <property type="entry name" value="GlcG_carb_metab_protein"/>
</dbReference>
<evidence type="ECO:0000313" key="1">
    <source>
        <dbReference type="EMBL" id="GEA51762.1"/>
    </source>
</evidence>
<dbReference type="Pfam" id="PF03928">
    <property type="entry name" value="HbpS-like"/>
    <property type="match status" value="1"/>
</dbReference>
<dbReference type="PANTHER" id="PTHR34309">
    <property type="entry name" value="SLR1406 PROTEIN"/>
    <property type="match status" value="1"/>
</dbReference>
<dbReference type="OrthoDB" id="9800768at2"/>
<dbReference type="EMBL" id="BJLF01000012">
    <property type="protein sequence ID" value="GEA51762.1"/>
    <property type="molecule type" value="Genomic_DNA"/>
</dbReference>
<sequence length="134" mass="14274">MLNHKIAHELLNEAEQIAIQRKVAIAVSICDTHGELLTFSRMDGVSVQAGLLAQNKAYTSARDRQPSGNLGAWARETGKQLSYWTDPKITGFMGGLPIEKDGAIIGGIGISGLSESDDEALAKQVLGQLSLSPD</sequence>